<protein>
    <recommendedName>
        <fullName evidence="1">Protein kinase domain-containing protein</fullName>
    </recommendedName>
</protein>
<dbReference type="AlphaFoldDB" id="A0A6C0LTR3"/>
<dbReference type="InterPro" id="IPR000719">
    <property type="entry name" value="Prot_kinase_dom"/>
</dbReference>
<dbReference type="Pfam" id="PF07498">
    <property type="entry name" value="Rho_N"/>
    <property type="match status" value="1"/>
</dbReference>
<evidence type="ECO:0000313" key="2">
    <source>
        <dbReference type="EMBL" id="QHU33997.1"/>
    </source>
</evidence>
<dbReference type="InterPro" id="IPR011009">
    <property type="entry name" value="Kinase-like_dom_sf"/>
</dbReference>
<dbReference type="GO" id="GO:0005524">
    <property type="term" value="F:ATP binding"/>
    <property type="evidence" value="ECO:0007669"/>
    <property type="project" value="InterPro"/>
</dbReference>
<evidence type="ECO:0000259" key="1">
    <source>
        <dbReference type="PROSITE" id="PS50011"/>
    </source>
</evidence>
<feature type="domain" description="Protein kinase" evidence="1">
    <location>
        <begin position="39"/>
        <end position="225"/>
    </location>
</feature>
<name>A0A6C0LTR3_9ZZZZ</name>
<dbReference type="PROSITE" id="PS50011">
    <property type="entry name" value="PROTEIN_KINASE_DOM"/>
    <property type="match status" value="1"/>
</dbReference>
<proteinExistence type="predicted"/>
<reference evidence="2" key="1">
    <citation type="journal article" date="2020" name="Nature">
        <title>Giant virus diversity and host interactions through global metagenomics.</title>
        <authorList>
            <person name="Schulz F."/>
            <person name="Roux S."/>
            <person name="Paez-Espino D."/>
            <person name="Jungbluth S."/>
            <person name="Walsh D.A."/>
            <person name="Denef V.J."/>
            <person name="McMahon K.D."/>
            <person name="Konstantinidis K.T."/>
            <person name="Eloe-Fadrosh E.A."/>
            <person name="Kyrpides N.C."/>
            <person name="Woyke T."/>
        </authorList>
    </citation>
    <scope>NUCLEOTIDE SEQUENCE</scope>
    <source>
        <strain evidence="2">GVMAG-S-1016704-142</strain>
    </source>
</reference>
<dbReference type="InterPro" id="IPR011112">
    <property type="entry name" value="Rho-like_N"/>
</dbReference>
<dbReference type="GO" id="GO:0004672">
    <property type="term" value="F:protein kinase activity"/>
    <property type="evidence" value="ECO:0007669"/>
    <property type="project" value="InterPro"/>
</dbReference>
<dbReference type="SUPFAM" id="SSF56112">
    <property type="entry name" value="Protein kinase-like (PK-like)"/>
    <property type="match status" value="1"/>
</dbReference>
<dbReference type="EMBL" id="MN740566">
    <property type="protein sequence ID" value="QHU33997.1"/>
    <property type="molecule type" value="Genomic_DNA"/>
</dbReference>
<organism evidence="2">
    <name type="scientific">viral metagenome</name>
    <dbReference type="NCBI Taxonomy" id="1070528"/>
    <lineage>
        <taxon>unclassified sequences</taxon>
        <taxon>metagenomes</taxon>
        <taxon>organismal metagenomes</taxon>
    </lineage>
</organism>
<dbReference type="GO" id="GO:0006353">
    <property type="term" value="P:DNA-templated transcription termination"/>
    <property type="evidence" value="ECO:0007669"/>
    <property type="project" value="InterPro"/>
</dbReference>
<accession>A0A6C0LTR3</accession>
<dbReference type="Gene3D" id="1.10.510.10">
    <property type="entry name" value="Transferase(Phosphotransferase) domain 1"/>
    <property type="match status" value="1"/>
</dbReference>
<sequence>MVSRNELLEYAKQLNITGISKMSKSQLLKEIGDEKASRYVRIRQLGDKGRDAITYLVSYEDKQYAMKTFKPRKSSSKISDEINLQTRMSKVSPVIFDFDLDRKYIVMDKLDRHLVDITSRVLSISLNHQKQLINIYKEMDSQGVFHGDANPLNYMIKGRKLYVIDFGMSKTITPQLIKKLGTSTPNIDIMTLGMVLKLRSIGYTKQSYSYLVNYIDPRVCEQLGL</sequence>